<keyword evidence="1" id="KW-0812">Transmembrane</keyword>
<reference evidence="4" key="1">
    <citation type="submission" date="2016-10" db="EMBL/GenBank/DDBJ databases">
        <authorList>
            <person name="Varghese N."/>
            <person name="Submissions S."/>
        </authorList>
    </citation>
    <scope>NUCLEOTIDE SEQUENCE [LARGE SCALE GENOMIC DNA]</scope>
    <source>
        <strain evidence="4">DSM 13234</strain>
    </source>
</reference>
<evidence type="ECO:0000313" key="4">
    <source>
        <dbReference type="Proteomes" id="UP000182983"/>
    </source>
</evidence>
<sequence>MRNPFSCLRLSAAALVVAMVTALSGTAQAVTINFAELSLGGDGFQSTFDGSLSTSAGIYLLTSSNVFVDDLGVSFPAVDGALPYNLGAVNTFDAVYTFTLPFSANTSVAIQFNTNELQITNVSLKSGTTSIGLSNSSGTGDITLAAANLLGGTYSLYYTVTAGPGFNGADGASFSGTVSAVPLPGAALLFGSSLLGLGFIGRRRQRNIARGAARVGGLGVLAIVLMIGLSASAKAASFSDVLILNQGNTLPDSTTLLKFAGTVGPNASSISGRYVSDIFTSTKQGTVTKSTGGSTTSFDLKFKLAQTSNLVVTLTDNISGSVTNGLIYDTILLNGIAGTILSSPNPNNTLVVSFSNLVANTLYDLVVTAANNTLIRNVQVSAAVSPVPIPGAVVLFGSALLGLGAYGRFNRAKKVG</sequence>
<evidence type="ECO:0008006" key="5">
    <source>
        <dbReference type="Google" id="ProtNLM"/>
    </source>
</evidence>
<gene>
    <name evidence="3" type="ORF">SAMN04244559_01302</name>
</gene>
<keyword evidence="1" id="KW-0472">Membrane</keyword>
<dbReference type="OrthoDB" id="5567186at2"/>
<evidence type="ECO:0000256" key="2">
    <source>
        <dbReference type="SAM" id="SignalP"/>
    </source>
</evidence>
<dbReference type="RefSeq" id="WP_074766704.1">
    <property type="nucleotide sequence ID" value="NZ_FNWO01000004.1"/>
</dbReference>
<protein>
    <recommendedName>
        <fullName evidence="5">PEP-CTERM protein-sorting domain-containing protein</fullName>
    </recommendedName>
</protein>
<feature type="transmembrane region" description="Helical" evidence="1">
    <location>
        <begin position="387"/>
        <end position="406"/>
    </location>
</feature>
<organism evidence="3 4">
    <name type="scientific">Magnetospirillum fulvum</name>
    <name type="common">Rhodospirillum fulvum</name>
    <dbReference type="NCBI Taxonomy" id="1082"/>
    <lineage>
        <taxon>Bacteria</taxon>
        <taxon>Pseudomonadati</taxon>
        <taxon>Pseudomonadota</taxon>
        <taxon>Alphaproteobacteria</taxon>
        <taxon>Rhodospirillales</taxon>
        <taxon>Rhodospirillaceae</taxon>
        <taxon>Magnetospirillum</taxon>
    </lineage>
</organism>
<feature type="transmembrane region" description="Helical" evidence="1">
    <location>
        <begin position="212"/>
        <end position="231"/>
    </location>
</feature>
<feature type="chain" id="PRO_5010307476" description="PEP-CTERM protein-sorting domain-containing protein" evidence="2">
    <location>
        <begin position="30"/>
        <end position="416"/>
    </location>
</feature>
<keyword evidence="4" id="KW-1185">Reference proteome</keyword>
<proteinExistence type="predicted"/>
<keyword evidence="2" id="KW-0732">Signal</keyword>
<keyword evidence="1" id="KW-1133">Transmembrane helix</keyword>
<dbReference type="EMBL" id="FNWO01000004">
    <property type="protein sequence ID" value="SEH32712.1"/>
    <property type="molecule type" value="Genomic_DNA"/>
</dbReference>
<feature type="signal peptide" evidence="2">
    <location>
        <begin position="1"/>
        <end position="29"/>
    </location>
</feature>
<evidence type="ECO:0000256" key="1">
    <source>
        <dbReference type="SAM" id="Phobius"/>
    </source>
</evidence>
<evidence type="ECO:0000313" key="3">
    <source>
        <dbReference type="EMBL" id="SEH32712.1"/>
    </source>
</evidence>
<name>A0A1H6HC78_MAGFU</name>
<dbReference type="Proteomes" id="UP000182983">
    <property type="component" value="Unassembled WGS sequence"/>
</dbReference>
<accession>A0A1H6HC78</accession>
<dbReference type="AlphaFoldDB" id="A0A1H6HC78"/>
<feature type="transmembrane region" description="Helical" evidence="1">
    <location>
        <begin position="181"/>
        <end position="200"/>
    </location>
</feature>